<accession>A0ABW5GGK2</accession>
<dbReference type="EMBL" id="JBHUKU010000006">
    <property type="protein sequence ID" value="MFD2459642.1"/>
    <property type="molecule type" value="Genomic_DNA"/>
</dbReference>
<gene>
    <name evidence="3" type="ORF">ACFSYJ_13595</name>
</gene>
<comment type="caution">
    <text evidence="3">The sequence shown here is derived from an EMBL/GenBank/DDBJ whole genome shotgun (WGS) entry which is preliminary data.</text>
</comment>
<dbReference type="InterPro" id="IPR050491">
    <property type="entry name" value="AmpC-like"/>
</dbReference>
<dbReference type="PANTHER" id="PTHR46825:SF7">
    <property type="entry name" value="D-ALANYL-D-ALANINE CARBOXYPEPTIDASE"/>
    <property type="match status" value="1"/>
</dbReference>
<sequence length="386" mass="41279">MRRSIGFVLCAVIGAALCTGTAHATTDPRQAAMDAAVASGVPGMVAVAPDWRGAGGVRQAGGTGKPDPSGRFRIASVSKSFVATLVLQLVGEHRVSLDDVVQDRLPGLLPYPEPITVRQLLQHTSGVPRDLAPEDGWGSLPEIDTERFVHFDAAEQVRLSTKQPLLFKPGTKWSYSNTGYNVLGLLVEKITHQPLARVLAGRITGPLGLRDTFHPGDFPFLPHAAAHGYEQLYPAPHARTDVTTYNYSRYFGAGQIVSSAGDLNRFFRALFDGKLLPPAQLAEMKKTVRAVDVTFGDMGLDYGLGLMKLDLGAACGKPAVVWGHAGDLPGFNTLSFVADSGPKQISTLATVDLTANKEQALKRQLPFVAEFCAAPSPARPLFPMSL</sequence>
<proteinExistence type="predicted"/>
<dbReference type="SUPFAM" id="SSF56601">
    <property type="entry name" value="beta-lactamase/transpeptidase-like"/>
    <property type="match status" value="1"/>
</dbReference>
<dbReference type="GO" id="GO:0016787">
    <property type="term" value="F:hydrolase activity"/>
    <property type="evidence" value="ECO:0007669"/>
    <property type="project" value="UniProtKB-KW"/>
</dbReference>
<keyword evidence="4" id="KW-1185">Reference proteome</keyword>
<dbReference type="EC" id="3.-.-.-" evidence="3"/>
<dbReference type="Pfam" id="PF00144">
    <property type="entry name" value="Beta-lactamase"/>
    <property type="match status" value="1"/>
</dbReference>
<dbReference type="InterPro" id="IPR001466">
    <property type="entry name" value="Beta-lactam-related"/>
</dbReference>
<dbReference type="Proteomes" id="UP001597419">
    <property type="component" value="Unassembled WGS sequence"/>
</dbReference>
<dbReference type="Gene3D" id="3.40.710.10">
    <property type="entry name" value="DD-peptidase/beta-lactamase superfamily"/>
    <property type="match status" value="1"/>
</dbReference>
<keyword evidence="1" id="KW-0732">Signal</keyword>
<keyword evidence="3" id="KW-0378">Hydrolase</keyword>
<feature type="signal peptide" evidence="1">
    <location>
        <begin position="1"/>
        <end position="24"/>
    </location>
</feature>
<evidence type="ECO:0000259" key="2">
    <source>
        <dbReference type="Pfam" id="PF00144"/>
    </source>
</evidence>
<evidence type="ECO:0000313" key="3">
    <source>
        <dbReference type="EMBL" id="MFD2459642.1"/>
    </source>
</evidence>
<dbReference type="RefSeq" id="WP_345397204.1">
    <property type="nucleotide sequence ID" value="NZ_BAABHG010000008.1"/>
</dbReference>
<feature type="chain" id="PRO_5047030704" evidence="1">
    <location>
        <begin position="25"/>
        <end position="386"/>
    </location>
</feature>
<evidence type="ECO:0000256" key="1">
    <source>
        <dbReference type="SAM" id="SignalP"/>
    </source>
</evidence>
<organism evidence="3 4">
    <name type="scientific">Amycolatopsis samaneae</name>
    <dbReference type="NCBI Taxonomy" id="664691"/>
    <lineage>
        <taxon>Bacteria</taxon>
        <taxon>Bacillati</taxon>
        <taxon>Actinomycetota</taxon>
        <taxon>Actinomycetes</taxon>
        <taxon>Pseudonocardiales</taxon>
        <taxon>Pseudonocardiaceae</taxon>
        <taxon>Amycolatopsis</taxon>
    </lineage>
</organism>
<name>A0ABW5GGK2_9PSEU</name>
<reference evidence="4" key="1">
    <citation type="journal article" date="2019" name="Int. J. Syst. Evol. Microbiol.">
        <title>The Global Catalogue of Microorganisms (GCM) 10K type strain sequencing project: providing services to taxonomists for standard genome sequencing and annotation.</title>
        <authorList>
            <consortium name="The Broad Institute Genomics Platform"/>
            <consortium name="The Broad Institute Genome Sequencing Center for Infectious Disease"/>
            <person name="Wu L."/>
            <person name="Ma J."/>
        </authorList>
    </citation>
    <scope>NUCLEOTIDE SEQUENCE [LARGE SCALE GENOMIC DNA]</scope>
    <source>
        <strain evidence="4">CGMCC 4.7643</strain>
    </source>
</reference>
<dbReference type="PANTHER" id="PTHR46825">
    <property type="entry name" value="D-ALANYL-D-ALANINE-CARBOXYPEPTIDASE/ENDOPEPTIDASE AMPH"/>
    <property type="match status" value="1"/>
</dbReference>
<evidence type="ECO:0000313" key="4">
    <source>
        <dbReference type="Proteomes" id="UP001597419"/>
    </source>
</evidence>
<feature type="domain" description="Beta-lactamase-related" evidence="2">
    <location>
        <begin position="36"/>
        <end position="337"/>
    </location>
</feature>
<protein>
    <submittedName>
        <fullName evidence="3">Serine hydrolase domain-containing protein</fullName>
        <ecNumber evidence="3">3.-.-.-</ecNumber>
    </submittedName>
</protein>
<dbReference type="InterPro" id="IPR012338">
    <property type="entry name" value="Beta-lactam/transpept-like"/>
</dbReference>